<keyword evidence="3" id="KW-1185">Reference proteome</keyword>
<protein>
    <submittedName>
        <fullName evidence="2">2-alkenal reductase</fullName>
        <ecNumber evidence="2">1.3.1.74</ecNumber>
    </submittedName>
</protein>
<dbReference type="InterPro" id="IPR013149">
    <property type="entry name" value="ADH-like_C"/>
</dbReference>
<dbReference type="PANTHER" id="PTHR43205">
    <property type="entry name" value="PROSTAGLANDIN REDUCTASE"/>
    <property type="match status" value="1"/>
</dbReference>
<dbReference type="SUPFAM" id="SSF51735">
    <property type="entry name" value="NAD(P)-binding Rossmann-fold domains"/>
    <property type="match status" value="1"/>
</dbReference>
<gene>
    <name evidence="2" type="ORF">CDL12_28255</name>
</gene>
<comment type="caution">
    <text evidence="2">The sequence shown here is derived from an EMBL/GenBank/DDBJ whole genome shotgun (WGS) entry which is preliminary data.</text>
</comment>
<dbReference type="PANTHER" id="PTHR43205:SF12">
    <property type="entry name" value="OS06G0602900 PROTEIN"/>
    <property type="match status" value="1"/>
</dbReference>
<evidence type="ECO:0000313" key="2">
    <source>
        <dbReference type="EMBL" id="PIM99251.1"/>
    </source>
</evidence>
<evidence type="ECO:0000259" key="1">
    <source>
        <dbReference type="Pfam" id="PF00107"/>
    </source>
</evidence>
<dbReference type="GO" id="GO:0032440">
    <property type="term" value="F:2-alkenal reductase [NAD(P)H] activity"/>
    <property type="evidence" value="ECO:0007669"/>
    <property type="project" value="UniProtKB-EC"/>
</dbReference>
<sequence length="91" mass="10297">MYLKVDLLKEKVGFDDAFNYKDEANLNSTLQRCFPKGIDIYFDNVGGEMLEEVVKNMNTCGRIEACGAISEYTNPQKRAKLDMCSIFGQAK</sequence>
<reference evidence="3" key="1">
    <citation type="journal article" date="2018" name="Gigascience">
        <title>Genome assembly of the Pink Ipe (Handroanthus impetiginosus, Bignoniaceae), a highly valued, ecologically keystone Neotropical timber forest tree.</title>
        <authorList>
            <person name="Silva-Junior O.B."/>
            <person name="Grattapaglia D."/>
            <person name="Novaes E."/>
            <person name="Collevatti R.G."/>
        </authorList>
    </citation>
    <scope>NUCLEOTIDE SEQUENCE [LARGE SCALE GENOMIC DNA]</scope>
    <source>
        <strain evidence="3">cv. UFG-1</strain>
    </source>
</reference>
<dbReference type="OrthoDB" id="809632at2759"/>
<dbReference type="Proteomes" id="UP000231279">
    <property type="component" value="Unassembled WGS sequence"/>
</dbReference>
<keyword evidence="2" id="KW-0560">Oxidoreductase</keyword>
<dbReference type="AlphaFoldDB" id="A0A2G9G222"/>
<dbReference type="InterPro" id="IPR045010">
    <property type="entry name" value="MDR_fam"/>
</dbReference>
<dbReference type="EMBL" id="NKXS01007704">
    <property type="protein sequence ID" value="PIM99251.1"/>
    <property type="molecule type" value="Genomic_DNA"/>
</dbReference>
<organism evidence="2 3">
    <name type="scientific">Handroanthus impetiginosus</name>
    <dbReference type="NCBI Taxonomy" id="429701"/>
    <lineage>
        <taxon>Eukaryota</taxon>
        <taxon>Viridiplantae</taxon>
        <taxon>Streptophyta</taxon>
        <taxon>Embryophyta</taxon>
        <taxon>Tracheophyta</taxon>
        <taxon>Spermatophyta</taxon>
        <taxon>Magnoliopsida</taxon>
        <taxon>eudicotyledons</taxon>
        <taxon>Gunneridae</taxon>
        <taxon>Pentapetalae</taxon>
        <taxon>asterids</taxon>
        <taxon>lamiids</taxon>
        <taxon>Lamiales</taxon>
        <taxon>Bignoniaceae</taxon>
        <taxon>Crescentiina</taxon>
        <taxon>Tabebuia alliance</taxon>
        <taxon>Handroanthus</taxon>
    </lineage>
</organism>
<name>A0A2G9G222_9LAMI</name>
<evidence type="ECO:0000313" key="3">
    <source>
        <dbReference type="Proteomes" id="UP000231279"/>
    </source>
</evidence>
<dbReference type="Pfam" id="PF00107">
    <property type="entry name" value="ADH_zinc_N"/>
    <property type="match status" value="1"/>
</dbReference>
<dbReference type="EC" id="1.3.1.74" evidence="2"/>
<dbReference type="Gene3D" id="3.40.50.720">
    <property type="entry name" value="NAD(P)-binding Rossmann-like Domain"/>
    <property type="match status" value="1"/>
</dbReference>
<dbReference type="STRING" id="429701.A0A2G9G222"/>
<accession>A0A2G9G222</accession>
<dbReference type="InterPro" id="IPR036291">
    <property type="entry name" value="NAD(P)-bd_dom_sf"/>
</dbReference>
<proteinExistence type="predicted"/>
<feature type="domain" description="Alcohol dehydrogenase-like C-terminal" evidence="1">
    <location>
        <begin position="4"/>
        <end position="72"/>
    </location>
</feature>